<reference evidence="8 9" key="1">
    <citation type="journal article" date="2012" name="J. Bacteriol.">
        <title>Complete Genome Sequence of the Fruiting Myxobacterium Corallococcus coralloides DSM 2259.</title>
        <authorList>
            <person name="Huntley S."/>
            <person name="Zhang Y."/>
            <person name="Treuner-Lange A."/>
            <person name="Kneip S."/>
            <person name="Sensen C.W."/>
            <person name="Sogaard-Andersen L."/>
        </authorList>
    </citation>
    <scope>NUCLEOTIDE SEQUENCE [LARGE SCALE GENOMIC DNA]</scope>
    <source>
        <strain evidence="9">ATCC 25202 / DSM 2259 / NBRC 100086 / M2</strain>
    </source>
</reference>
<dbReference type="GO" id="GO:0016616">
    <property type="term" value="F:oxidoreductase activity, acting on the CH-OH group of donors, NAD or NADP as acceptor"/>
    <property type="evidence" value="ECO:0007669"/>
    <property type="project" value="UniProtKB-ARBA"/>
</dbReference>
<dbReference type="STRING" id="1144275.COCOR_06735"/>
<dbReference type="InterPro" id="IPR020843">
    <property type="entry name" value="ER"/>
</dbReference>
<dbReference type="OrthoDB" id="9774952at2"/>
<dbReference type="InterPro" id="IPR011032">
    <property type="entry name" value="GroES-like_sf"/>
</dbReference>
<sequence>MKATVFQGSQKVGVEEVERPRAGAGEAIVRVTLTTICGTDVHILRGEYPVKPGLTVGHEMVGVIDELGPGVTGYQVGQRVLVGAITPCGQCRGCLSGHASQCGHGEGLEAMGGWRLGNTMNGVQAEYVRVPFAQANLAPIPDELKDEQVLLLADIASTGFSGAESGGVRIGDAVVVFAQGPIGLCATVGARLMGASLVIGVDGDEARLAMARKLGADVVLDFRNQDVVAEVKRLTGGGADVAIEALGTQQTFESALRTLNPGGTLSSLGVYSGKLQLPYDAFAAGLGDHRIVTTLCPGGKERMRRLMEVVRAKRVDLTPLFTHRFQLKDIREAYELFSQRKDGVLKVAIRP</sequence>
<dbReference type="Gene3D" id="3.40.50.720">
    <property type="entry name" value="NAD(P)-binding Rossmann-like Domain"/>
    <property type="match status" value="1"/>
</dbReference>
<accession>H8MXW7</accession>
<evidence type="ECO:0000256" key="3">
    <source>
        <dbReference type="ARBA" id="ARBA00022723"/>
    </source>
</evidence>
<dbReference type="Gene3D" id="3.90.180.10">
    <property type="entry name" value="Medium-chain alcohol dehydrogenases, catalytic domain"/>
    <property type="match status" value="1"/>
</dbReference>
<dbReference type="eggNOG" id="COG1063">
    <property type="taxonomic scope" value="Bacteria"/>
</dbReference>
<dbReference type="PANTHER" id="PTHR42813:SF4">
    <property type="entry name" value="NADP-DEPENDENT ISOPROPANOL DEHYDROGENASE"/>
    <property type="match status" value="1"/>
</dbReference>
<evidence type="ECO:0000256" key="2">
    <source>
        <dbReference type="ARBA" id="ARBA00008072"/>
    </source>
</evidence>
<proteinExistence type="inferred from homology"/>
<dbReference type="AlphaFoldDB" id="H8MXW7"/>
<dbReference type="InterPro" id="IPR002328">
    <property type="entry name" value="ADH_Zn_CS"/>
</dbReference>
<dbReference type="InterPro" id="IPR013154">
    <property type="entry name" value="ADH-like_N"/>
</dbReference>
<dbReference type="KEGG" id="ccx:COCOR_06735"/>
<dbReference type="InParanoid" id="H8MXW7"/>
<feature type="domain" description="Enoyl reductase (ER)" evidence="7">
    <location>
        <begin position="8"/>
        <end position="345"/>
    </location>
</feature>
<dbReference type="PANTHER" id="PTHR42813">
    <property type="entry name" value="ZINC-TYPE ALCOHOL DEHYDROGENASE-LIKE"/>
    <property type="match status" value="1"/>
</dbReference>
<evidence type="ECO:0000256" key="5">
    <source>
        <dbReference type="ARBA" id="ARBA00023002"/>
    </source>
</evidence>
<gene>
    <name evidence="8" type="primary">adh</name>
    <name evidence="8" type="ordered locus">COCOR_06735</name>
</gene>
<name>H8MXW7_CORCM</name>
<evidence type="ECO:0000256" key="6">
    <source>
        <dbReference type="RuleBase" id="RU361277"/>
    </source>
</evidence>
<dbReference type="SUPFAM" id="SSF50129">
    <property type="entry name" value="GroES-like"/>
    <property type="match status" value="1"/>
</dbReference>
<evidence type="ECO:0000256" key="1">
    <source>
        <dbReference type="ARBA" id="ARBA00001947"/>
    </source>
</evidence>
<dbReference type="GO" id="GO:0008270">
    <property type="term" value="F:zinc ion binding"/>
    <property type="evidence" value="ECO:0007669"/>
    <property type="project" value="InterPro"/>
</dbReference>
<evidence type="ECO:0000259" key="7">
    <source>
        <dbReference type="SMART" id="SM00829"/>
    </source>
</evidence>
<dbReference type="InterPro" id="IPR036291">
    <property type="entry name" value="NAD(P)-bd_dom_sf"/>
</dbReference>
<dbReference type="RefSeq" id="WP_014399521.1">
    <property type="nucleotide sequence ID" value="NC_017030.1"/>
</dbReference>
<dbReference type="SUPFAM" id="SSF51735">
    <property type="entry name" value="NAD(P)-binding Rossmann-fold domains"/>
    <property type="match status" value="1"/>
</dbReference>
<protein>
    <submittedName>
        <fullName evidence="8">Alcohol dehydrogenase</fullName>
    </submittedName>
</protein>
<organism evidence="8 9">
    <name type="scientific">Corallococcus coralloides (strain ATCC 25202 / DSM 2259 / NBRC 100086 / M2)</name>
    <name type="common">Myxococcus coralloides</name>
    <dbReference type="NCBI Taxonomy" id="1144275"/>
    <lineage>
        <taxon>Bacteria</taxon>
        <taxon>Pseudomonadati</taxon>
        <taxon>Myxococcota</taxon>
        <taxon>Myxococcia</taxon>
        <taxon>Myxococcales</taxon>
        <taxon>Cystobacterineae</taxon>
        <taxon>Myxococcaceae</taxon>
        <taxon>Corallococcus</taxon>
    </lineage>
</organism>
<dbReference type="EMBL" id="CP003389">
    <property type="protein sequence ID" value="AFE07979.1"/>
    <property type="molecule type" value="Genomic_DNA"/>
</dbReference>
<dbReference type="HOGENOM" id="CLU_026673_11_3_7"/>
<evidence type="ECO:0000313" key="8">
    <source>
        <dbReference type="EMBL" id="AFE07979.1"/>
    </source>
</evidence>
<evidence type="ECO:0000256" key="4">
    <source>
        <dbReference type="ARBA" id="ARBA00022833"/>
    </source>
</evidence>
<comment type="similarity">
    <text evidence="2 6">Belongs to the zinc-containing alcohol dehydrogenase family.</text>
</comment>
<keyword evidence="5" id="KW-0560">Oxidoreductase</keyword>
<comment type="cofactor">
    <cofactor evidence="1 6">
        <name>Zn(2+)</name>
        <dbReference type="ChEBI" id="CHEBI:29105"/>
    </cofactor>
</comment>
<reference evidence="9" key="2">
    <citation type="submission" date="2012-03" db="EMBL/GenBank/DDBJ databases">
        <title>Genome sequence of the fruiting myxobacterium Corallococcus coralloides DSM 2259.</title>
        <authorList>
            <person name="Huntley S."/>
            <person name="Zhang Y."/>
            <person name="Treuner-Lange A."/>
            <person name="Sensen C.W."/>
            <person name="Sogaard-Andersen L."/>
        </authorList>
    </citation>
    <scope>NUCLEOTIDE SEQUENCE [LARGE SCALE GENOMIC DNA]</scope>
    <source>
        <strain evidence="9">ATCC 25202 / DSM 2259 / NBRC 100086 / M2</strain>
    </source>
</reference>
<dbReference type="Pfam" id="PF00107">
    <property type="entry name" value="ADH_zinc_N"/>
    <property type="match status" value="1"/>
</dbReference>
<evidence type="ECO:0000313" key="9">
    <source>
        <dbReference type="Proteomes" id="UP000007587"/>
    </source>
</evidence>
<dbReference type="Pfam" id="PF08240">
    <property type="entry name" value="ADH_N"/>
    <property type="match status" value="1"/>
</dbReference>
<dbReference type="InterPro" id="IPR013149">
    <property type="entry name" value="ADH-like_C"/>
</dbReference>
<keyword evidence="3 6" id="KW-0479">Metal-binding</keyword>
<dbReference type="Proteomes" id="UP000007587">
    <property type="component" value="Chromosome"/>
</dbReference>
<keyword evidence="4 6" id="KW-0862">Zinc</keyword>
<keyword evidence="9" id="KW-1185">Reference proteome</keyword>
<dbReference type="PROSITE" id="PS00059">
    <property type="entry name" value="ADH_ZINC"/>
    <property type="match status" value="1"/>
</dbReference>
<dbReference type="SMART" id="SM00829">
    <property type="entry name" value="PKS_ER"/>
    <property type="match status" value="1"/>
</dbReference>